<proteinExistence type="predicted"/>
<sequence length="258" mass="27728">MSDIAETVLSLLQKPSDAAAWAAVLAPDATHEILGGTIEGRDAVAARLGNDLFAQLDWERLDKPGKIVFAGRARPGGTGRSLALTIEGKDGLVTRFCQQMLTPPPSSGGTPMVMSDALRERIDTALAEKHAMYMAYVDKEGRPHLSMRGSILTLGPDSLGLWARAGGGMPEAVADNPNVALFYRDEVARAMYQITGRARIAEDEATRRRIYDAMPVVEQRHDFAEIGTAIVVDLDLVTGWAGFSATGQIDPVRLVRGA</sequence>
<dbReference type="InterPro" id="IPR012349">
    <property type="entry name" value="Split_barrel_FMN-bd"/>
</dbReference>
<dbReference type="InterPro" id="IPR032710">
    <property type="entry name" value="NTF2-like_dom_sf"/>
</dbReference>
<dbReference type="AlphaFoldDB" id="A0A9X1DB34"/>
<dbReference type="Pfam" id="PF01243">
    <property type="entry name" value="PNPOx_N"/>
    <property type="match status" value="1"/>
</dbReference>
<evidence type="ECO:0000259" key="1">
    <source>
        <dbReference type="Pfam" id="PF01243"/>
    </source>
</evidence>
<keyword evidence="3" id="KW-1185">Reference proteome</keyword>
<dbReference type="SUPFAM" id="SSF50475">
    <property type="entry name" value="FMN-binding split barrel"/>
    <property type="match status" value="1"/>
</dbReference>
<protein>
    <submittedName>
        <fullName evidence="2">Pyridoxamine 5'-phosphate oxidase family protein</fullName>
    </submittedName>
</protein>
<feature type="domain" description="Pyridoxamine 5'-phosphate oxidase N-terminal" evidence="1">
    <location>
        <begin position="119"/>
        <end position="210"/>
    </location>
</feature>
<dbReference type="EMBL" id="JAHGAW010000004">
    <property type="protein sequence ID" value="MBT2186650.1"/>
    <property type="molecule type" value="Genomic_DNA"/>
</dbReference>
<evidence type="ECO:0000313" key="2">
    <source>
        <dbReference type="EMBL" id="MBT2186650.1"/>
    </source>
</evidence>
<accession>A0A9X1DB34</accession>
<dbReference type="RefSeq" id="WP_214622407.1">
    <property type="nucleotide sequence ID" value="NZ_JAHGAW010000004.1"/>
</dbReference>
<dbReference type="InterPro" id="IPR011576">
    <property type="entry name" value="Pyridox_Oxase_N"/>
</dbReference>
<organism evidence="2 3">
    <name type="scientific">Sphingobium nicotianae</name>
    <dbReference type="NCBI Taxonomy" id="2782607"/>
    <lineage>
        <taxon>Bacteria</taxon>
        <taxon>Pseudomonadati</taxon>
        <taxon>Pseudomonadota</taxon>
        <taxon>Alphaproteobacteria</taxon>
        <taxon>Sphingomonadales</taxon>
        <taxon>Sphingomonadaceae</taxon>
        <taxon>Sphingobium</taxon>
    </lineage>
</organism>
<dbReference type="Proteomes" id="UP001138757">
    <property type="component" value="Unassembled WGS sequence"/>
</dbReference>
<dbReference type="SUPFAM" id="SSF54427">
    <property type="entry name" value="NTF2-like"/>
    <property type="match status" value="1"/>
</dbReference>
<dbReference type="Gene3D" id="2.30.110.10">
    <property type="entry name" value="Electron Transport, Fmn-binding Protein, Chain A"/>
    <property type="match status" value="1"/>
</dbReference>
<gene>
    <name evidence="2" type="ORF">KK488_06775</name>
</gene>
<evidence type="ECO:0000313" key="3">
    <source>
        <dbReference type="Proteomes" id="UP001138757"/>
    </source>
</evidence>
<comment type="caution">
    <text evidence="2">The sequence shown here is derived from an EMBL/GenBank/DDBJ whole genome shotgun (WGS) entry which is preliminary data.</text>
</comment>
<name>A0A9X1DB34_9SPHN</name>
<reference evidence="2" key="1">
    <citation type="submission" date="2021-05" db="EMBL/GenBank/DDBJ databases">
        <title>Genome of Sphingobium sp. strain.</title>
        <authorList>
            <person name="Fan R."/>
        </authorList>
    </citation>
    <scope>NUCLEOTIDE SEQUENCE</scope>
    <source>
        <strain evidence="2">H33</strain>
    </source>
</reference>